<sequence>MKAFARLTAGLQGIILGRQADLQRMEVLLCSTQSVKTGYLSVQGQTRAEENADAADSSAFTCSEEPFLSGFNDGIDSTTTGALFQLLTGWSSSQGKSGDQMQYRIKVPLRCQRDIYKFIPTNFTEIKKPKAKMYEAGFVYVLCALEEDCMAGNHGERLHCGFKGDRFSETPKCHSTFQLVKINIRKAHPIFCHGRIEQFCSTKIKFDQSVVNLLAANAFYYDRHYYASEIVDFFSIERKLPS</sequence>
<protein>
    <submittedName>
        <fullName evidence="2">Sushi domain-containing protein</fullName>
    </submittedName>
</protein>
<keyword evidence="1" id="KW-1185">Reference proteome</keyword>
<dbReference type="Proteomes" id="UP000035642">
    <property type="component" value="Unassembled WGS sequence"/>
</dbReference>
<dbReference type="AlphaFoldDB" id="A0A0K0DPJ6"/>
<dbReference type="STRING" id="6313.A0A0K0DPJ6"/>
<evidence type="ECO:0000313" key="2">
    <source>
        <dbReference type="WBParaSite" id="ACAC_0001368501-mRNA-1"/>
    </source>
</evidence>
<name>A0A0K0DPJ6_ANGCA</name>
<reference evidence="2" key="2">
    <citation type="submission" date="2017-02" db="UniProtKB">
        <authorList>
            <consortium name="WormBaseParasite"/>
        </authorList>
    </citation>
    <scope>IDENTIFICATION</scope>
</reference>
<organism evidence="1 2">
    <name type="scientific">Angiostrongylus cantonensis</name>
    <name type="common">Rat lungworm</name>
    <dbReference type="NCBI Taxonomy" id="6313"/>
    <lineage>
        <taxon>Eukaryota</taxon>
        <taxon>Metazoa</taxon>
        <taxon>Ecdysozoa</taxon>
        <taxon>Nematoda</taxon>
        <taxon>Chromadorea</taxon>
        <taxon>Rhabditida</taxon>
        <taxon>Rhabditina</taxon>
        <taxon>Rhabditomorpha</taxon>
        <taxon>Strongyloidea</taxon>
        <taxon>Metastrongylidae</taxon>
        <taxon>Angiostrongylus</taxon>
    </lineage>
</organism>
<dbReference type="WBParaSite" id="ACAC_0001368501-mRNA-1">
    <property type="protein sequence ID" value="ACAC_0001368501-mRNA-1"/>
    <property type="gene ID" value="ACAC_0001368501"/>
</dbReference>
<proteinExistence type="predicted"/>
<evidence type="ECO:0000313" key="1">
    <source>
        <dbReference type="Proteomes" id="UP000035642"/>
    </source>
</evidence>
<accession>A0A0K0DPJ6</accession>
<reference evidence="1" key="1">
    <citation type="submission" date="2012-09" db="EMBL/GenBank/DDBJ databases">
        <authorList>
            <person name="Martin A.A."/>
        </authorList>
    </citation>
    <scope>NUCLEOTIDE SEQUENCE</scope>
</reference>